<evidence type="ECO:0000313" key="14">
    <source>
        <dbReference type="Proteomes" id="UP001239019"/>
    </source>
</evidence>
<evidence type="ECO:0000256" key="8">
    <source>
        <dbReference type="ARBA" id="ARBA00047883"/>
    </source>
</evidence>
<accession>A0ABU0W6I6</accession>
<evidence type="ECO:0000313" key="13">
    <source>
        <dbReference type="EMBL" id="MDQ2069572.1"/>
    </source>
</evidence>
<proteinExistence type="inferred from homology"/>
<feature type="domain" description="Thiamine phosphate synthase/TenI" evidence="12">
    <location>
        <begin position="10"/>
        <end position="190"/>
    </location>
</feature>
<dbReference type="Gene3D" id="3.20.20.70">
    <property type="entry name" value="Aldolase class I"/>
    <property type="match status" value="1"/>
</dbReference>
<comment type="function">
    <text evidence="9">Condenses 4-methyl-5-(beta-hydroxyethyl)thiazole monophosphate (THZ-P) and 2-methyl-4-amino-5-hydroxymethyl pyrimidine pyrophosphate (HMP-PP) to form thiamine monophosphate (TMP).</text>
</comment>
<sequence length="213" mass="22596">MNSFQLPCGIYVLTDHDAHDDARLLQDVQAALNGGAALVQFRDKSRDTARRERRASRLLECCRAAAVPLVINDDPALCARVGADGLHLGRDDGDLARARDQVGPNVFIGQSCYNELTRAEQAAEAGADYVAFGSVFPSATKPDAVHAPLPLLELAGQRLSLPVCAIGGINRANIDRVAATGAQLAAVIGSVWSGDPEANVQALSRRFEQGARL</sequence>
<dbReference type="Pfam" id="PF02581">
    <property type="entry name" value="TMP-TENI"/>
    <property type="match status" value="1"/>
</dbReference>
<evidence type="ECO:0000256" key="1">
    <source>
        <dbReference type="ARBA" id="ARBA00005165"/>
    </source>
</evidence>
<dbReference type="InterPro" id="IPR036206">
    <property type="entry name" value="ThiamineP_synth_sf"/>
</dbReference>
<feature type="binding site" evidence="9">
    <location>
        <position position="141"/>
    </location>
    <ligand>
        <name>4-amino-2-methyl-5-(diphosphooxymethyl)pyrimidine</name>
        <dbReference type="ChEBI" id="CHEBI:57841"/>
    </ligand>
</feature>
<dbReference type="RefSeq" id="WP_306728070.1">
    <property type="nucleotide sequence ID" value="NZ_JAVDDT010000003.1"/>
</dbReference>
<organism evidence="13 14">
    <name type="scientific">Natronospira bacteriovora</name>
    <dbReference type="NCBI Taxonomy" id="3069753"/>
    <lineage>
        <taxon>Bacteria</taxon>
        <taxon>Pseudomonadati</taxon>
        <taxon>Pseudomonadota</taxon>
        <taxon>Gammaproteobacteria</taxon>
        <taxon>Natronospirales</taxon>
        <taxon>Natronospiraceae</taxon>
        <taxon>Natronospira</taxon>
    </lineage>
</organism>
<evidence type="ECO:0000256" key="4">
    <source>
        <dbReference type="ARBA" id="ARBA00022842"/>
    </source>
</evidence>
<comment type="catalytic activity">
    <reaction evidence="6 9 10">
        <text>4-methyl-5-(2-phosphooxyethyl)-thiazole + 4-amino-2-methyl-5-(diphosphooxymethyl)pyrimidine + H(+) = thiamine phosphate + diphosphate</text>
        <dbReference type="Rhea" id="RHEA:22328"/>
        <dbReference type="ChEBI" id="CHEBI:15378"/>
        <dbReference type="ChEBI" id="CHEBI:33019"/>
        <dbReference type="ChEBI" id="CHEBI:37575"/>
        <dbReference type="ChEBI" id="CHEBI:57841"/>
        <dbReference type="ChEBI" id="CHEBI:58296"/>
        <dbReference type="EC" id="2.5.1.3"/>
    </reaction>
</comment>
<comment type="catalytic activity">
    <reaction evidence="8 9 10">
        <text>2-[(2R,5Z)-2-carboxy-4-methylthiazol-5(2H)-ylidene]ethyl phosphate + 4-amino-2-methyl-5-(diphosphooxymethyl)pyrimidine + 2 H(+) = thiamine phosphate + CO2 + diphosphate</text>
        <dbReference type="Rhea" id="RHEA:47844"/>
        <dbReference type="ChEBI" id="CHEBI:15378"/>
        <dbReference type="ChEBI" id="CHEBI:16526"/>
        <dbReference type="ChEBI" id="CHEBI:33019"/>
        <dbReference type="ChEBI" id="CHEBI:37575"/>
        <dbReference type="ChEBI" id="CHEBI:57841"/>
        <dbReference type="ChEBI" id="CHEBI:62899"/>
        <dbReference type="EC" id="2.5.1.3"/>
    </reaction>
</comment>
<feature type="binding site" evidence="9">
    <location>
        <begin position="138"/>
        <end position="140"/>
    </location>
    <ligand>
        <name>2-[(2R,5Z)-2-carboxy-4-methylthiazol-5(2H)-ylidene]ethyl phosphate</name>
        <dbReference type="ChEBI" id="CHEBI:62899"/>
    </ligand>
</feature>
<evidence type="ECO:0000256" key="2">
    <source>
        <dbReference type="ARBA" id="ARBA00022679"/>
    </source>
</evidence>
<dbReference type="NCBIfam" id="TIGR00693">
    <property type="entry name" value="thiE"/>
    <property type="match status" value="1"/>
</dbReference>
<reference evidence="13 14" key="1">
    <citation type="submission" date="2023-08" db="EMBL/GenBank/DDBJ databases">
        <title>Whole-genome sequencing of halo(alkali)philic microorganisms from hypersaline lakes.</title>
        <authorList>
            <person name="Sorokin D.Y."/>
            <person name="Abbas B."/>
            <person name="Merkel A.Y."/>
        </authorList>
    </citation>
    <scope>NUCLEOTIDE SEQUENCE [LARGE SCALE GENOMIC DNA]</scope>
    <source>
        <strain evidence="13 14">AB-CW4</strain>
    </source>
</reference>
<protein>
    <recommendedName>
        <fullName evidence="9">Thiamine-phosphate synthase</fullName>
        <shortName evidence="9">TP synthase</shortName>
        <shortName evidence="9">TPS</shortName>
        <ecNumber evidence="9">2.5.1.3</ecNumber>
    </recommendedName>
    <alternativeName>
        <fullName evidence="9">Thiamine-phosphate pyrophosphorylase</fullName>
        <shortName evidence="9">TMP pyrophosphorylase</shortName>
        <shortName evidence="9">TMP-PPase</shortName>
    </alternativeName>
</protein>
<comment type="caution">
    <text evidence="9">Lacks conserved residue(s) required for the propagation of feature annotation.</text>
</comment>
<evidence type="ECO:0000256" key="7">
    <source>
        <dbReference type="ARBA" id="ARBA00047851"/>
    </source>
</evidence>
<dbReference type="EMBL" id="JAVDDT010000003">
    <property type="protein sequence ID" value="MDQ2069572.1"/>
    <property type="molecule type" value="Genomic_DNA"/>
</dbReference>
<comment type="cofactor">
    <cofactor evidence="9">
        <name>Mg(2+)</name>
        <dbReference type="ChEBI" id="CHEBI:18420"/>
    </cofactor>
    <text evidence="9">Binds 1 Mg(2+) ion per subunit.</text>
</comment>
<feature type="binding site" evidence="9">
    <location>
        <position position="168"/>
    </location>
    <ligand>
        <name>2-[(2R,5Z)-2-carboxy-4-methylthiazol-5(2H)-ylidene]ethyl phosphate</name>
        <dbReference type="ChEBI" id="CHEBI:62899"/>
    </ligand>
</feature>
<evidence type="ECO:0000256" key="5">
    <source>
        <dbReference type="ARBA" id="ARBA00022977"/>
    </source>
</evidence>
<evidence type="ECO:0000256" key="11">
    <source>
        <dbReference type="RuleBase" id="RU004253"/>
    </source>
</evidence>
<dbReference type="InterPro" id="IPR022998">
    <property type="entry name" value="ThiamineP_synth_TenI"/>
</dbReference>
<feature type="binding site" evidence="9">
    <location>
        <position position="92"/>
    </location>
    <ligand>
        <name>Mg(2+)</name>
        <dbReference type="ChEBI" id="CHEBI:18420"/>
    </ligand>
</feature>
<keyword evidence="2 9" id="KW-0808">Transferase</keyword>
<dbReference type="PANTHER" id="PTHR20857:SF15">
    <property type="entry name" value="THIAMINE-PHOSPHATE SYNTHASE"/>
    <property type="match status" value="1"/>
</dbReference>
<evidence type="ECO:0000256" key="6">
    <source>
        <dbReference type="ARBA" id="ARBA00047334"/>
    </source>
</evidence>
<keyword evidence="3 9" id="KW-0479">Metal-binding</keyword>
<name>A0ABU0W6I6_9GAMM</name>
<evidence type="ECO:0000256" key="9">
    <source>
        <dbReference type="HAMAP-Rule" id="MF_00097"/>
    </source>
</evidence>
<comment type="catalytic activity">
    <reaction evidence="7 9 10">
        <text>2-(2-carboxy-4-methylthiazol-5-yl)ethyl phosphate + 4-amino-2-methyl-5-(diphosphooxymethyl)pyrimidine + 2 H(+) = thiamine phosphate + CO2 + diphosphate</text>
        <dbReference type="Rhea" id="RHEA:47848"/>
        <dbReference type="ChEBI" id="CHEBI:15378"/>
        <dbReference type="ChEBI" id="CHEBI:16526"/>
        <dbReference type="ChEBI" id="CHEBI:33019"/>
        <dbReference type="ChEBI" id="CHEBI:37575"/>
        <dbReference type="ChEBI" id="CHEBI:57841"/>
        <dbReference type="ChEBI" id="CHEBI:62890"/>
        <dbReference type="EC" id="2.5.1.3"/>
    </reaction>
</comment>
<dbReference type="CDD" id="cd00564">
    <property type="entry name" value="TMP_TenI"/>
    <property type="match status" value="1"/>
</dbReference>
<dbReference type="GO" id="GO:0004789">
    <property type="term" value="F:thiamine-phosphate diphosphorylase activity"/>
    <property type="evidence" value="ECO:0007669"/>
    <property type="project" value="UniProtKB-EC"/>
</dbReference>
<evidence type="ECO:0000259" key="12">
    <source>
        <dbReference type="Pfam" id="PF02581"/>
    </source>
</evidence>
<gene>
    <name evidence="9 13" type="primary">thiE</name>
    <name evidence="13" type="ORF">RBH19_06785</name>
</gene>
<feature type="binding site" evidence="9">
    <location>
        <position position="72"/>
    </location>
    <ligand>
        <name>4-amino-2-methyl-5-(diphosphooxymethyl)pyrimidine</name>
        <dbReference type="ChEBI" id="CHEBI:57841"/>
    </ligand>
</feature>
<dbReference type="EC" id="2.5.1.3" evidence="9"/>
<comment type="similarity">
    <text evidence="9 10">Belongs to the thiamine-phosphate synthase family.</text>
</comment>
<keyword evidence="4 9" id="KW-0460">Magnesium</keyword>
<feature type="binding site" evidence="9">
    <location>
        <begin position="40"/>
        <end position="44"/>
    </location>
    <ligand>
        <name>4-amino-2-methyl-5-(diphosphooxymethyl)pyrimidine</name>
        <dbReference type="ChEBI" id="CHEBI:57841"/>
    </ligand>
</feature>
<feature type="binding site" evidence="9">
    <location>
        <position position="73"/>
    </location>
    <ligand>
        <name>Mg(2+)</name>
        <dbReference type="ChEBI" id="CHEBI:18420"/>
    </ligand>
</feature>
<keyword evidence="5 9" id="KW-0784">Thiamine biosynthesis</keyword>
<evidence type="ECO:0000256" key="3">
    <source>
        <dbReference type="ARBA" id="ARBA00022723"/>
    </source>
</evidence>
<dbReference type="SUPFAM" id="SSF51391">
    <property type="entry name" value="Thiamin phosphate synthase"/>
    <property type="match status" value="1"/>
</dbReference>
<keyword evidence="14" id="KW-1185">Reference proteome</keyword>
<evidence type="ECO:0000256" key="10">
    <source>
        <dbReference type="RuleBase" id="RU003826"/>
    </source>
</evidence>
<dbReference type="Proteomes" id="UP001239019">
    <property type="component" value="Unassembled WGS sequence"/>
</dbReference>
<dbReference type="InterPro" id="IPR034291">
    <property type="entry name" value="TMP_synthase"/>
</dbReference>
<feature type="binding site" evidence="9">
    <location>
        <position position="111"/>
    </location>
    <ligand>
        <name>4-amino-2-methyl-5-(diphosphooxymethyl)pyrimidine</name>
        <dbReference type="ChEBI" id="CHEBI:57841"/>
    </ligand>
</feature>
<dbReference type="InterPro" id="IPR013785">
    <property type="entry name" value="Aldolase_TIM"/>
</dbReference>
<comment type="caution">
    <text evidence="13">The sequence shown here is derived from an EMBL/GenBank/DDBJ whole genome shotgun (WGS) entry which is preliminary data.</text>
</comment>
<comment type="pathway">
    <text evidence="1 9 11">Cofactor biosynthesis; thiamine diphosphate biosynthesis; thiamine phosphate from 4-amino-2-methyl-5-diphosphomethylpyrimidine and 4-methyl-5-(2-phosphoethyl)-thiazole: step 1/1.</text>
</comment>
<dbReference type="PANTHER" id="PTHR20857">
    <property type="entry name" value="THIAMINE-PHOSPHATE PYROPHOSPHORYLASE"/>
    <property type="match status" value="1"/>
</dbReference>
<dbReference type="HAMAP" id="MF_00097">
    <property type="entry name" value="TMP_synthase"/>
    <property type="match status" value="1"/>
</dbReference>